<dbReference type="InterPro" id="IPR013384">
    <property type="entry name" value="Flagell_FlgL"/>
</dbReference>
<keyword evidence="9" id="KW-0966">Cell projection</keyword>
<evidence type="ECO:0000256" key="6">
    <source>
        <dbReference type="SAM" id="Coils"/>
    </source>
</evidence>
<feature type="domain" description="Flagellin N-terminal" evidence="7">
    <location>
        <begin position="5"/>
        <end position="141"/>
    </location>
</feature>
<reference evidence="9 10" key="1">
    <citation type="submission" date="2019-07" db="EMBL/GenBank/DDBJ databases">
        <title>Genomic Encyclopedia of Type Strains, Phase I: the one thousand microbial genomes (KMG-I) project.</title>
        <authorList>
            <person name="Kyrpides N."/>
        </authorList>
    </citation>
    <scope>NUCLEOTIDE SEQUENCE [LARGE SCALE GENOMIC DNA]</scope>
    <source>
        <strain evidence="9 10">DSM 375</strain>
    </source>
</reference>
<dbReference type="RefSeq" id="WP_144571626.1">
    <property type="nucleotide sequence ID" value="NZ_VLKG01000006.1"/>
</dbReference>
<dbReference type="AlphaFoldDB" id="A0A562I1S0"/>
<dbReference type="InterPro" id="IPR001029">
    <property type="entry name" value="Flagellin_N"/>
</dbReference>
<dbReference type="OrthoDB" id="9768249at2"/>
<protein>
    <submittedName>
        <fullName evidence="9">Flagellar hook-associated protein 3 FlgL</fullName>
    </submittedName>
</protein>
<comment type="similarity">
    <text evidence="3">Belongs to the bacterial flagellin family.</text>
</comment>
<keyword evidence="6" id="KW-0175">Coiled coil</keyword>
<comment type="subcellular location">
    <subcellularLocation>
        <location evidence="1">Bacterial flagellum</location>
    </subcellularLocation>
    <subcellularLocation>
        <location evidence="2">Secreted</location>
    </subcellularLocation>
</comment>
<gene>
    <name evidence="9" type="ORF">LX59_01923</name>
</gene>
<dbReference type="NCBIfam" id="TIGR02550">
    <property type="entry name" value="flagell_flgL"/>
    <property type="match status" value="1"/>
</dbReference>
<dbReference type="Proteomes" id="UP000319627">
    <property type="component" value="Unassembled WGS sequence"/>
</dbReference>
<organism evidence="9 10">
    <name type="scientific">Azomonas agilis</name>
    <dbReference type="NCBI Taxonomy" id="116849"/>
    <lineage>
        <taxon>Bacteria</taxon>
        <taxon>Pseudomonadati</taxon>
        <taxon>Pseudomonadota</taxon>
        <taxon>Gammaproteobacteria</taxon>
        <taxon>Pseudomonadales</taxon>
        <taxon>Pseudomonadaceae</taxon>
        <taxon>Azomonas</taxon>
    </lineage>
</organism>
<dbReference type="PANTHER" id="PTHR42792">
    <property type="entry name" value="FLAGELLIN"/>
    <property type="match status" value="1"/>
</dbReference>
<dbReference type="Pfam" id="PF00700">
    <property type="entry name" value="Flagellin_C"/>
    <property type="match status" value="1"/>
</dbReference>
<keyword evidence="10" id="KW-1185">Reference proteome</keyword>
<dbReference type="SUPFAM" id="SSF64518">
    <property type="entry name" value="Phase 1 flagellin"/>
    <property type="match status" value="1"/>
</dbReference>
<proteinExistence type="inferred from homology"/>
<name>A0A562I1S0_9GAMM</name>
<comment type="caution">
    <text evidence="9">The sequence shown here is derived from an EMBL/GenBank/DDBJ whole genome shotgun (WGS) entry which is preliminary data.</text>
</comment>
<keyword evidence="5" id="KW-0975">Bacterial flagellum</keyword>
<evidence type="ECO:0000313" key="10">
    <source>
        <dbReference type="Proteomes" id="UP000319627"/>
    </source>
</evidence>
<dbReference type="Gene3D" id="1.20.1330.10">
    <property type="entry name" value="f41 fragment of flagellin, N-terminal domain"/>
    <property type="match status" value="2"/>
</dbReference>
<evidence type="ECO:0000256" key="5">
    <source>
        <dbReference type="ARBA" id="ARBA00023143"/>
    </source>
</evidence>
<feature type="domain" description="Flagellin C-terminal" evidence="8">
    <location>
        <begin position="329"/>
        <end position="411"/>
    </location>
</feature>
<keyword evidence="9" id="KW-0969">Cilium</keyword>
<dbReference type="GO" id="GO:0009424">
    <property type="term" value="C:bacterial-type flagellum hook"/>
    <property type="evidence" value="ECO:0007669"/>
    <property type="project" value="InterPro"/>
</dbReference>
<dbReference type="Pfam" id="PF00669">
    <property type="entry name" value="Flagellin_N"/>
    <property type="match status" value="1"/>
</dbReference>
<dbReference type="InterPro" id="IPR001492">
    <property type="entry name" value="Flagellin"/>
</dbReference>
<dbReference type="EMBL" id="VLKG01000006">
    <property type="protein sequence ID" value="TWH64981.1"/>
    <property type="molecule type" value="Genomic_DNA"/>
</dbReference>
<dbReference type="GO" id="GO:0071973">
    <property type="term" value="P:bacterial-type flagellum-dependent cell motility"/>
    <property type="evidence" value="ECO:0007669"/>
    <property type="project" value="InterPro"/>
</dbReference>
<evidence type="ECO:0000259" key="7">
    <source>
        <dbReference type="Pfam" id="PF00669"/>
    </source>
</evidence>
<evidence type="ECO:0000256" key="4">
    <source>
        <dbReference type="ARBA" id="ARBA00022525"/>
    </source>
</evidence>
<evidence type="ECO:0000256" key="1">
    <source>
        <dbReference type="ARBA" id="ARBA00004365"/>
    </source>
</evidence>
<evidence type="ECO:0000256" key="3">
    <source>
        <dbReference type="ARBA" id="ARBA00005709"/>
    </source>
</evidence>
<dbReference type="PANTHER" id="PTHR42792:SF1">
    <property type="entry name" value="FLAGELLAR HOOK-ASSOCIATED PROTEIN 3"/>
    <property type="match status" value="1"/>
</dbReference>
<sequence length="412" mass="44118">MSVRISTLQAFESGLSGIQRNYSKMIKTQEQISSGNRILTPGDDPVASVRLIQLEKQQESLNRYQSNLKTAQSSLTEQETTLNSVNTILQSVRELAGQAGNGALDAEGRSAIALELSEYENQLLGLMNTKDAKGNYLFSGFQAKTQPFVKSADGSYSYQGDTGQRSLKVADSLTMAISNDGQTVFGAVSNAARFATSVVSTTDNTTLRVSNPVVISETAAKEFPDAGIEVRFSTDDPNSYEVYSLSNPDKVLATGKMDSNAESTDTLLVAGVSIQLDGAPAGGEVFRVQPSSTSAGKQGILDTLAQLRQSLENSSATSYDIRDSVAAALTNIDNGINSVDSARSSIGARLNVIDITQTDHDNVLLINKSMQADLREVDYAEAISTLALQKTILEAAQRSYVQINGLSLFNFM</sequence>
<dbReference type="InterPro" id="IPR046358">
    <property type="entry name" value="Flagellin_C"/>
</dbReference>
<feature type="coiled-coil region" evidence="6">
    <location>
        <begin position="54"/>
        <end position="81"/>
    </location>
</feature>
<evidence type="ECO:0000259" key="8">
    <source>
        <dbReference type="Pfam" id="PF00700"/>
    </source>
</evidence>
<evidence type="ECO:0000256" key="2">
    <source>
        <dbReference type="ARBA" id="ARBA00004613"/>
    </source>
</evidence>
<keyword evidence="9" id="KW-0282">Flagellum</keyword>
<evidence type="ECO:0000313" key="9">
    <source>
        <dbReference type="EMBL" id="TWH64981.1"/>
    </source>
</evidence>
<accession>A0A562I1S0</accession>
<dbReference type="GO" id="GO:0005576">
    <property type="term" value="C:extracellular region"/>
    <property type="evidence" value="ECO:0007669"/>
    <property type="project" value="UniProtKB-SubCell"/>
</dbReference>
<keyword evidence="4" id="KW-0964">Secreted</keyword>
<dbReference type="GO" id="GO:0005198">
    <property type="term" value="F:structural molecule activity"/>
    <property type="evidence" value="ECO:0007669"/>
    <property type="project" value="InterPro"/>
</dbReference>